<evidence type="ECO:0000313" key="2">
    <source>
        <dbReference type="EMBL" id="CAL4096175.1"/>
    </source>
</evidence>
<dbReference type="AlphaFoldDB" id="A0AAV2QRV5"/>
<evidence type="ECO:0000313" key="3">
    <source>
        <dbReference type="Proteomes" id="UP001497623"/>
    </source>
</evidence>
<dbReference type="Gene3D" id="2.60.120.620">
    <property type="entry name" value="q2cbj1_9rhob like domain"/>
    <property type="match status" value="1"/>
</dbReference>
<dbReference type="EMBL" id="CAXKWB010009824">
    <property type="protein sequence ID" value="CAL4096175.1"/>
    <property type="molecule type" value="Genomic_DNA"/>
</dbReference>
<comment type="caution">
    <text evidence="2">The sequence shown here is derived from an EMBL/GenBank/DDBJ whole genome shotgun (WGS) entry which is preliminary data.</text>
</comment>
<organism evidence="2 3">
    <name type="scientific">Meganyctiphanes norvegica</name>
    <name type="common">Northern krill</name>
    <name type="synonym">Thysanopoda norvegica</name>
    <dbReference type="NCBI Taxonomy" id="48144"/>
    <lineage>
        <taxon>Eukaryota</taxon>
        <taxon>Metazoa</taxon>
        <taxon>Ecdysozoa</taxon>
        <taxon>Arthropoda</taxon>
        <taxon>Crustacea</taxon>
        <taxon>Multicrustacea</taxon>
        <taxon>Malacostraca</taxon>
        <taxon>Eumalacostraca</taxon>
        <taxon>Eucarida</taxon>
        <taxon>Euphausiacea</taxon>
        <taxon>Euphausiidae</taxon>
        <taxon>Meganyctiphanes</taxon>
    </lineage>
</organism>
<dbReference type="InterPro" id="IPR018724">
    <property type="entry name" value="2OG-Fe_dioxygenase"/>
</dbReference>
<dbReference type="GO" id="GO:0051213">
    <property type="term" value="F:dioxygenase activity"/>
    <property type="evidence" value="ECO:0007669"/>
    <property type="project" value="InterPro"/>
</dbReference>
<sequence length="181" mass="20085">KNYFVQSNNYNDFSGGYRRYYELIPEDLVMGPMYNLISFFIDHLNIPANTIIIAHLQSSIIRVSDDDGDITGQGIHTDGCDDAILVCVERDNVQGAENQFHASLDGTQPLGNSTILEAGNGVVFRDNKIFHYVTRATTTIPVARRTMILIHSPFDGTGEVNPKNQHGTNAATVKLRQESDI</sequence>
<name>A0AAV2QRV5_MEGNR</name>
<feature type="region of interest" description="Disordered" evidence="1">
    <location>
        <begin position="158"/>
        <end position="181"/>
    </location>
</feature>
<feature type="compositionally biased region" description="Polar residues" evidence="1">
    <location>
        <begin position="162"/>
        <end position="171"/>
    </location>
</feature>
<dbReference type="Proteomes" id="UP001497623">
    <property type="component" value="Unassembled WGS sequence"/>
</dbReference>
<keyword evidence="3" id="KW-1185">Reference proteome</keyword>
<evidence type="ECO:0000256" key="1">
    <source>
        <dbReference type="SAM" id="MobiDB-lite"/>
    </source>
</evidence>
<proteinExistence type="predicted"/>
<feature type="non-terminal residue" evidence="2">
    <location>
        <position position="1"/>
    </location>
</feature>
<gene>
    <name evidence="2" type="ORF">MNOR_LOCUS15593</name>
</gene>
<evidence type="ECO:0008006" key="4">
    <source>
        <dbReference type="Google" id="ProtNLM"/>
    </source>
</evidence>
<protein>
    <recommendedName>
        <fullName evidence="4">Fe2OG dioxygenase domain-containing protein</fullName>
    </recommendedName>
</protein>
<reference evidence="2 3" key="1">
    <citation type="submission" date="2024-05" db="EMBL/GenBank/DDBJ databases">
        <authorList>
            <person name="Wallberg A."/>
        </authorList>
    </citation>
    <scope>NUCLEOTIDE SEQUENCE [LARGE SCALE GENOMIC DNA]</scope>
</reference>
<dbReference type="Pfam" id="PF10014">
    <property type="entry name" value="2OG-Fe_Oxy_2"/>
    <property type="match status" value="1"/>
</dbReference>
<accession>A0AAV2QRV5</accession>